<dbReference type="Proteomes" id="UP000308092">
    <property type="component" value="Unassembled WGS sequence"/>
</dbReference>
<sequence length="33" mass="3452">MAHACLVLPGAKGPSAIHMSRCRLCVTGENATR</sequence>
<accession>A0A4S3J5M6</accession>
<proteinExistence type="predicted"/>
<organism evidence="1 2">
    <name type="scientific">Aspergillus tanneri</name>
    <dbReference type="NCBI Taxonomy" id="1220188"/>
    <lineage>
        <taxon>Eukaryota</taxon>
        <taxon>Fungi</taxon>
        <taxon>Dikarya</taxon>
        <taxon>Ascomycota</taxon>
        <taxon>Pezizomycotina</taxon>
        <taxon>Eurotiomycetes</taxon>
        <taxon>Eurotiomycetidae</taxon>
        <taxon>Eurotiales</taxon>
        <taxon>Aspergillaceae</taxon>
        <taxon>Aspergillus</taxon>
        <taxon>Aspergillus subgen. Circumdati</taxon>
    </lineage>
</organism>
<name>A0A4S3J5M6_9EURO</name>
<reference evidence="1 2" key="1">
    <citation type="submission" date="2019-03" db="EMBL/GenBank/DDBJ databases">
        <title>The genome sequence of a newly discovered highly antifungal drug resistant Aspergillus species, Aspergillus tanneri NIH 1004.</title>
        <authorList>
            <person name="Mounaud S."/>
            <person name="Singh I."/>
            <person name="Joardar V."/>
            <person name="Pakala S."/>
            <person name="Pakala S."/>
            <person name="Venepally P."/>
            <person name="Hoover J."/>
            <person name="Nierman W."/>
            <person name="Chung J."/>
            <person name="Losada L."/>
        </authorList>
    </citation>
    <scope>NUCLEOTIDE SEQUENCE [LARGE SCALE GENOMIC DNA]</scope>
    <source>
        <strain evidence="1 2">NIH1004</strain>
    </source>
</reference>
<comment type="caution">
    <text evidence="1">The sequence shown here is derived from an EMBL/GenBank/DDBJ whole genome shotgun (WGS) entry which is preliminary data.</text>
</comment>
<protein>
    <submittedName>
        <fullName evidence="1">Uncharacterized protein</fullName>
    </submittedName>
</protein>
<dbReference type="AlphaFoldDB" id="A0A4S3J5M6"/>
<evidence type="ECO:0000313" key="1">
    <source>
        <dbReference type="EMBL" id="THC89377.1"/>
    </source>
</evidence>
<evidence type="ECO:0000313" key="2">
    <source>
        <dbReference type="Proteomes" id="UP000308092"/>
    </source>
</evidence>
<dbReference type="EMBL" id="SOSA01000665">
    <property type="protein sequence ID" value="THC89377.1"/>
    <property type="molecule type" value="Genomic_DNA"/>
</dbReference>
<keyword evidence="2" id="KW-1185">Reference proteome</keyword>
<gene>
    <name evidence="1" type="ORF">EYZ11_011179</name>
</gene>
<dbReference type="VEuPathDB" id="FungiDB:EYZ11_011179"/>